<reference evidence="1" key="1">
    <citation type="submission" date="2025-08" db="UniProtKB">
        <authorList>
            <consortium name="Ensembl"/>
        </authorList>
    </citation>
    <scope>IDENTIFICATION</scope>
</reference>
<dbReference type="Proteomes" id="UP000264800">
    <property type="component" value="Unplaced"/>
</dbReference>
<dbReference type="AlphaFoldDB" id="A0A3Q3BHY3"/>
<organism evidence="1 2">
    <name type="scientific">Kryptolebias marmoratus</name>
    <name type="common">Mangrove killifish</name>
    <name type="synonym">Rivulus marmoratus</name>
    <dbReference type="NCBI Taxonomy" id="37003"/>
    <lineage>
        <taxon>Eukaryota</taxon>
        <taxon>Metazoa</taxon>
        <taxon>Chordata</taxon>
        <taxon>Craniata</taxon>
        <taxon>Vertebrata</taxon>
        <taxon>Euteleostomi</taxon>
        <taxon>Actinopterygii</taxon>
        <taxon>Neopterygii</taxon>
        <taxon>Teleostei</taxon>
        <taxon>Neoteleostei</taxon>
        <taxon>Acanthomorphata</taxon>
        <taxon>Ovalentaria</taxon>
        <taxon>Atherinomorphae</taxon>
        <taxon>Cyprinodontiformes</taxon>
        <taxon>Rivulidae</taxon>
        <taxon>Kryptolebias</taxon>
    </lineage>
</organism>
<proteinExistence type="predicted"/>
<accession>A0A3Q3BHY3</accession>
<sequence>GDLMSGHRFCSQLGRVHSELEGVQFAQFGQGTSQVIDLGHGISNSAHDGGSMLLHLRRVRAQIGPVREVGLGLGVSNQNFQTFSIILEIKVAPPCPQIIFFIIYLTFKKLSLYQTF</sequence>
<name>A0A3Q3BHY3_KRYMA</name>
<reference evidence="1" key="2">
    <citation type="submission" date="2025-09" db="UniProtKB">
        <authorList>
            <consortium name="Ensembl"/>
        </authorList>
    </citation>
    <scope>IDENTIFICATION</scope>
</reference>
<dbReference type="Ensembl" id="ENSKMAT00000024705.1">
    <property type="protein sequence ID" value="ENSKMAP00000024399.1"/>
    <property type="gene ID" value="ENSKMAG00000018090.1"/>
</dbReference>
<keyword evidence="2" id="KW-1185">Reference proteome</keyword>
<protein>
    <submittedName>
        <fullName evidence="1">Uncharacterized protein</fullName>
    </submittedName>
</protein>
<evidence type="ECO:0000313" key="1">
    <source>
        <dbReference type="Ensembl" id="ENSKMAP00000024399.1"/>
    </source>
</evidence>
<evidence type="ECO:0000313" key="2">
    <source>
        <dbReference type="Proteomes" id="UP000264800"/>
    </source>
</evidence>